<gene>
    <name evidence="3" type="ORF">QJS10_CPA06g00178</name>
</gene>
<dbReference type="AlphaFoldDB" id="A0AAV9EJ83"/>
<dbReference type="Pfam" id="PF01190">
    <property type="entry name" value="Pollen_Ole_e_1"/>
    <property type="match status" value="1"/>
</dbReference>
<name>A0AAV9EJ83_ACOCL</name>
<dbReference type="GO" id="GO:0071944">
    <property type="term" value="C:cell periphery"/>
    <property type="evidence" value="ECO:0007669"/>
    <property type="project" value="TreeGrafter"/>
</dbReference>
<evidence type="ECO:0000256" key="1">
    <source>
        <dbReference type="ARBA" id="ARBA00022729"/>
    </source>
</evidence>
<feature type="signal peptide" evidence="2">
    <location>
        <begin position="1"/>
        <end position="22"/>
    </location>
</feature>
<evidence type="ECO:0000256" key="2">
    <source>
        <dbReference type="SAM" id="SignalP"/>
    </source>
</evidence>
<evidence type="ECO:0000313" key="4">
    <source>
        <dbReference type="Proteomes" id="UP001180020"/>
    </source>
</evidence>
<dbReference type="PANTHER" id="PTHR33470">
    <property type="entry name" value="OS01G0164075 PROTEIN"/>
    <property type="match status" value="1"/>
</dbReference>
<protein>
    <recommendedName>
        <fullName evidence="5">Pistil-specific extensin-like protein</fullName>
    </recommendedName>
</protein>
<dbReference type="PANTHER" id="PTHR33470:SF29">
    <property type="entry name" value="POLLEN OLE E 1 ALLERGEN AND EXTENSIN FAMILY PROTEIN"/>
    <property type="match status" value="1"/>
</dbReference>
<dbReference type="Proteomes" id="UP001180020">
    <property type="component" value="Unassembled WGS sequence"/>
</dbReference>
<accession>A0AAV9EJ83</accession>
<evidence type="ECO:0008006" key="5">
    <source>
        <dbReference type="Google" id="ProtNLM"/>
    </source>
</evidence>
<keyword evidence="4" id="KW-1185">Reference proteome</keyword>
<feature type="chain" id="PRO_5043698488" description="Pistil-specific extensin-like protein" evidence="2">
    <location>
        <begin position="23"/>
        <end position="166"/>
    </location>
</feature>
<keyword evidence="1 2" id="KW-0732">Signal</keyword>
<sequence length="166" mass="18586">MGGARLIIWAVSLLMLCRGISAWKEEIEMYHVGGKVMCQDCTQGWNEWVHGSTPLKGCKVAVTCMDKRRRVVYHAIDETDEQGVFDVTVNRYINGKELEAKDCLVRLVSSPDPVCNVTTNFAGGGSGVKLRRPSHVYRDLVKYTLGPFYFTSPMCEEPDTSESDDD</sequence>
<reference evidence="3" key="2">
    <citation type="submission" date="2023-06" db="EMBL/GenBank/DDBJ databases">
        <authorList>
            <person name="Ma L."/>
            <person name="Liu K.-W."/>
            <person name="Li Z."/>
            <person name="Hsiao Y.-Y."/>
            <person name="Qi Y."/>
            <person name="Fu T."/>
            <person name="Tang G."/>
            <person name="Zhang D."/>
            <person name="Sun W.-H."/>
            <person name="Liu D.-K."/>
            <person name="Li Y."/>
            <person name="Chen G.-Z."/>
            <person name="Liu X.-D."/>
            <person name="Liao X.-Y."/>
            <person name="Jiang Y.-T."/>
            <person name="Yu X."/>
            <person name="Hao Y."/>
            <person name="Huang J."/>
            <person name="Zhao X.-W."/>
            <person name="Ke S."/>
            <person name="Chen Y.-Y."/>
            <person name="Wu W.-L."/>
            <person name="Hsu J.-L."/>
            <person name="Lin Y.-F."/>
            <person name="Huang M.-D."/>
            <person name="Li C.-Y."/>
            <person name="Huang L."/>
            <person name="Wang Z.-W."/>
            <person name="Zhao X."/>
            <person name="Zhong W.-Y."/>
            <person name="Peng D.-H."/>
            <person name="Ahmad S."/>
            <person name="Lan S."/>
            <person name="Zhang J.-S."/>
            <person name="Tsai W.-C."/>
            <person name="Van De Peer Y."/>
            <person name="Liu Z.-J."/>
        </authorList>
    </citation>
    <scope>NUCLEOTIDE SEQUENCE</scope>
    <source>
        <strain evidence="3">CP</strain>
        <tissue evidence="3">Leaves</tissue>
    </source>
</reference>
<comment type="caution">
    <text evidence="3">The sequence shown here is derived from an EMBL/GenBank/DDBJ whole genome shotgun (WGS) entry which is preliminary data.</text>
</comment>
<dbReference type="EMBL" id="JAUJYO010000006">
    <property type="protein sequence ID" value="KAK1313579.1"/>
    <property type="molecule type" value="Genomic_DNA"/>
</dbReference>
<organism evidence="3 4">
    <name type="scientific">Acorus calamus</name>
    <name type="common">Sweet flag</name>
    <dbReference type="NCBI Taxonomy" id="4465"/>
    <lineage>
        <taxon>Eukaryota</taxon>
        <taxon>Viridiplantae</taxon>
        <taxon>Streptophyta</taxon>
        <taxon>Embryophyta</taxon>
        <taxon>Tracheophyta</taxon>
        <taxon>Spermatophyta</taxon>
        <taxon>Magnoliopsida</taxon>
        <taxon>Liliopsida</taxon>
        <taxon>Acoraceae</taxon>
        <taxon>Acorus</taxon>
    </lineage>
</organism>
<reference evidence="3" key="1">
    <citation type="journal article" date="2023" name="Nat. Commun.">
        <title>Diploid and tetraploid genomes of Acorus and the evolution of monocots.</title>
        <authorList>
            <person name="Ma L."/>
            <person name="Liu K.W."/>
            <person name="Li Z."/>
            <person name="Hsiao Y.Y."/>
            <person name="Qi Y."/>
            <person name="Fu T."/>
            <person name="Tang G.D."/>
            <person name="Zhang D."/>
            <person name="Sun W.H."/>
            <person name="Liu D.K."/>
            <person name="Li Y."/>
            <person name="Chen G.Z."/>
            <person name="Liu X.D."/>
            <person name="Liao X.Y."/>
            <person name="Jiang Y.T."/>
            <person name="Yu X."/>
            <person name="Hao Y."/>
            <person name="Huang J."/>
            <person name="Zhao X.W."/>
            <person name="Ke S."/>
            <person name="Chen Y.Y."/>
            <person name="Wu W.L."/>
            <person name="Hsu J.L."/>
            <person name="Lin Y.F."/>
            <person name="Huang M.D."/>
            <person name="Li C.Y."/>
            <person name="Huang L."/>
            <person name="Wang Z.W."/>
            <person name="Zhao X."/>
            <person name="Zhong W.Y."/>
            <person name="Peng D.H."/>
            <person name="Ahmad S."/>
            <person name="Lan S."/>
            <person name="Zhang J.S."/>
            <person name="Tsai W.C."/>
            <person name="Van de Peer Y."/>
            <person name="Liu Z.J."/>
        </authorList>
    </citation>
    <scope>NUCLEOTIDE SEQUENCE</scope>
    <source>
        <strain evidence="3">CP</strain>
    </source>
</reference>
<proteinExistence type="predicted"/>
<evidence type="ECO:0000313" key="3">
    <source>
        <dbReference type="EMBL" id="KAK1313579.1"/>
    </source>
</evidence>